<organism evidence="1 2">
    <name type="scientific">Vibrio rotiferianus</name>
    <dbReference type="NCBI Taxonomy" id="190895"/>
    <lineage>
        <taxon>Bacteria</taxon>
        <taxon>Pseudomonadati</taxon>
        <taxon>Pseudomonadota</taxon>
        <taxon>Gammaproteobacteria</taxon>
        <taxon>Vibrionales</taxon>
        <taxon>Vibrionaceae</taxon>
        <taxon>Vibrio</taxon>
    </lineage>
</organism>
<dbReference type="Proteomes" id="UP000315115">
    <property type="component" value="Chromosome 1"/>
</dbReference>
<dbReference type="AlphaFoldDB" id="A0A510I6Y5"/>
<sequence>MRMDKELLARKLYQERVSALVGEQGIDEQVLSQMWENKATPTEAAKAMVSDDAFQGPAWLNRYLNRK</sequence>
<name>A0A510I6Y5_9VIBR</name>
<evidence type="ECO:0000313" key="2">
    <source>
        <dbReference type="Proteomes" id="UP000315115"/>
    </source>
</evidence>
<evidence type="ECO:0000313" key="1">
    <source>
        <dbReference type="EMBL" id="BBL88196.1"/>
    </source>
</evidence>
<accession>A0A510I6Y5</accession>
<gene>
    <name evidence="1" type="ORF">VroAM7_08490</name>
</gene>
<proteinExistence type="predicted"/>
<protein>
    <submittedName>
        <fullName evidence="1">Uncharacterized protein</fullName>
    </submittedName>
</protein>
<dbReference type="EMBL" id="AP019798">
    <property type="protein sequence ID" value="BBL88196.1"/>
    <property type="molecule type" value="Genomic_DNA"/>
</dbReference>
<reference evidence="2" key="1">
    <citation type="submission" date="2019-07" db="EMBL/GenBank/DDBJ databases">
        <title>Complete Genome Sequences of Vibrion rotiferianus strain AM7.</title>
        <authorList>
            <person name="Miyazaki K."/>
            <person name="Wiseschart A."/>
            <person name="Pootanakit K."/>
            <person name="Ishimori K."/>
            <person name="Kitahara K."/>
        </authorList>
    </citation>
    <scope>NUCLEOTIDE SEQUENCE [LARGE SCALE GENOMIC DNA]</scope>
    <source>
        <strain evidence="2">AM7</strain>
    </source>
</reference>